<sequence>MYLLIYICSKPKFRIRALEVGIDFLKGKVRESCKAPFPVPTLLETSKLEVTGHASSPTSRERSISDLVKAEALIFYVISFCVRREHKETTATYMLEICLKVLDFVQRKKGGLPTLTTTVQNKTASLSPSTNKKMAPSANSNVNVAENKANLYGVTGLSKKVEGCSRPRRMSNEYKIQRAVSDGAALITSSHDDDDEQITSCDCCGLSEECTGAYVRKVRELFCGRWICGLCSEAVKEEAQRSVKSMEEALQAHIYVHSCTRTNPALNVAHALRHLLKKKNIPTATNTHRLPRTTSCIPSIK</sequence>
<keyword evidence="2" id="KW-1185">Reference proteome</keyword>
<dbReference type="Proteomes" id="UP000824469">
    <property type="component" value="Unassembled WGS sequence"/>
</dbReference>
<dbReference type="InterPro" id="IPR012876">
    <property type="entry name" value="DUF1677_pln"/>
</dbReference>
<dbReference type="Pfam" id="PF07911">
    <property type="entry name" value="DUF1677"/>
    <property type="match status" value="1"/>
</dbReference>
<name>A0AA38KM41_TAXCH</name>
<gene>
    <name evidence="1" type="ORF">KI387_043803</name>
</gene>
<evidence type="ECO:0000313" key="2">
    <source>
        <dbReference type="Proteomes" id="UP000824469"/>
    </source>
</evidence>
<proteinExistence type="predicted"/>
<evidence type="ECO:0000313" key="1">
    <source>
        <dbReference type="EMBL" id="KAH9307131.1"/>
    </source>
</evidence>
<reference evidence="1 2" key="1">
    <citation type="journal article" date="2021" name="Nat. Plants">
        <title>The Taxus genome provides insights into paclitaxel biosynthesis.</title>
        <authorList>
            <person name="Xiong X."/>
            <person name="Gou J."/>
            <person name="Liao Q."/>
            <person name="Li Y."/>
            <person name="Zhou Q."/>
            <person name="Bi G."/>
            <person name="Li C."/>
            <person name="Du R."/>
            <person name="Wang X."/>
            <person name="Sun T."/>
            <person name="Guo L."/>
            <person name="Liang H."/>
            <person name="Lu P."/>
            <person name="Wu Y."/>
            <person name="Zhang Z."/>
            <person name="Ro D.K."/>
            <person name="Shang Y."/>
            <person name="Huang S."/>
            <person name="Yan J."/>
        </authorList>
    </citation>
    <scope>NUCLEOTIDE SEQUENCE [LARGE SCALE GENOMIC DNA]</scope>
    <source>
        <strain evidence="1">Ta-2019</strain>
    </source>
</reference>
<dbReference type="PANTHER" id="PTHR33108:SF14">
    <property type="entry name" value="OS01G0745000 PROTEIN"/>
    <property type="match status" value="1"/>
</dbReference>
<organism evidence="1 2">
    <name type="scientific">Taxus chinensis</name>
    <name type="common">Chinese yew</name>
    <name type="synonym">Taxus wallichiana var. chinensis</name>
    <dbReference type="NCBI Taxonomy" id="29808"/>
    <lineage>
        <taxon>Eukaryota</taxon>
        <taxon>Viridiplantae</taxon>
        <taxon>Streptophyta</taxon>
        <taxon>Embryophyta</taxon>
        <taxon>Tracheophyta</taxon>
        <taxon>Spermatophyta</taxon>
        <taxon>Pinopsida</taxon>
        <taxon>Pinidae</taxon>
        <taxon>Conifers II</taxon>
        <taxon>Cupressales</taxon>
        <taxon>Taxaceae</taxon>
        <taxon>Taxus</taxon>
    </lineage>
</organism>
<dbReference type="AlphaFoldDB" id="A0AA38KM41"/>
<accession>A0AA38KM41</accession>
<protein>
    <recommendedName>
        <fullName evidence="3">DUF1677 family protein</fullName>
    </recommendedName>
</protein>
<comment type="caution">
    <text evidence="1">The sequence shown here is derived from an EMBL/GenBank/DDBJ whole genome shotgun (WGS) entry which is preliminary data.</text>
</comment>
<evidence type="ECO:0008006" key="3">
    <source>
        <dbReference type="Google" id="ProtNLM"/>
    </source>
</evidence>
<dbReference type="EMBL" id="JAHRHJ020000008">
    <property type="protein sequence ID" value="KAH9307131.1"/>
    <property type="molecule type" value="Genomic_DNA"/>
</dbReference>
<dbReference type="PANTHER" id="PTHR33108">
    <property type="entry name" value="OS01G0745000 PROTEIN"/>
    <property type="match status" value="1"/>
</dbReference>